<evidence type="ECO:0000256" key="2">
    <source>
        <dbReference type="ARBA" id="ARBA00023015"/>
    </source>
</evidence>
<dbReference type="Pfam" id="PF00126">
    <property type="entry name" value="HTH_1"/>
    <property type="match status" value="1"/>
</dbReference>
<evidence type="ECO:0000256" key="3">
    <source>
        <dbReference type="ARBA" id="ARBA00023125"/>
    </source>
</evidence>
<evidence type="ECO:0000256" key="4">
    <source>
        <dbReference type="ARBA" id="ARBA00023163"/>
    </source>
</evidence>
<evidence type="ECO:0000259" key="5">
    <source>
        <dbReference type="PROSITE" id="PS50931"/>
    </source>
</evidence>
<sequence>MDIESLRGFLAIVETGSFTRAANQIFRTQSAISMQIKKLEEELNLLLFERQKRPLTLSPAGKKLVSHAKRLVEAHDETLKTFRLSDKTRAVKLGCPDDYADTLLPRFLSHLRKYHPQLTFEVICASTPRLRKLIDAGDLDASIITRPANSDEGWILRHDKGVWVIGKESTVIDERPLPLALFNPECKFHSSAVEGLAKLGIDIEVMTISTSATLLKSLVRDGKAISVIAESSVGNELKILNQPTLPALPAIDIALIAGTSQHPSFSVSNLQKVSDTFRESIIG</sequence>
<dbReference type="Proteomes" id="UP000290287">
    <property type="component" value="Unassembled WGS sequence"/>
</dbReference>
<keyword evidence="4" id="KW-0804">Transcription</keyword>
<dbReference type="PANTHER" id="PTHR30579:SF7">
    <property type="entry name" value="HTH-TYPE TRANSCRIPTIONAL REGULATOR LRHA-RELATED"/>
    <property type="match status" value="1"/>
</dbReference>
<dbReference type="Pfam" id="PF03466">
    <property type="entry name" value="LysR_substrate"/>
    <property type="match status" value="1"/>
</dbReference>
<dbReference type="SUPFAM" id="SSF53850">
    <property type="entry name" value="Periplasmic binding protein-like II"/>
    <property type="match status" value="1"/>
</dbReference>
<dbReference type="PANTHER" id="PTHR30579">
    <property type="entry name" value="TRANSCRIPTIONAL REGULATOR"/>
    <property type="match status" value="1"/>
</dbReference>
<dbReference type="InterPro" id="IPR036390">
    <property type="entry name" value="WH_DNA-bd_sf"/>
</dbReference>
<gene>
    <name evidence="6" type="ORF">CS022_23795</name>
</gene>
<feature type="domain" description="HTH lysR-type" evidence="5">
    <location>
        <begin position="1"/>
        <end position="58"/>
    </location>
</feature>
<dbReference type="GO" id="GO:0003677">
    <property type="term" value="F:DNA binding"/>
    <property type="evidence" value="ECO:0007669"/>
    <property type="project" value="UniProtKB-KW"/>
</dbReference>
<dbReference type="GO" id="GO:0003700">
    <property type="term" value="F:DNA-binding transcription factor activity"/>
    <property type="evidence" value="ECO:0007669"/>
    <property type="project" value="InterPro"/>
</dbReference>
<comment type="caution">
    <text evidence="6">The sequence shown here is derived from an EMBL/GenBank/DDBJ whole genome shotgun (WGS) entry which is preliminary data.</text>
</comment>
<dbReference type="InterPro" id="IPR036388">
    <property type="entry name" value="WH-like_DNA-bd_sf"/>
</dbReference>
<reference evidence="6 7" key="1">
    <citation type="submission" date="2017-10" db="EMBL/GenBank/DDBJ databases">
        <title>Nyctiphanis sp. nov., isolated from the stomach of the euphausiid Nyctiphanes simplex (Hansen, 1911) in the Gulf of California.</title>
        <authorList>
            <person name="Gomez-Gil B."/>
            <person name="Aguilar-Mendez M."/>
            <person name="Lopez-Cortes A."/>
            <person name="Gomez-Gutierrez J."/>
            <person name="Roque A."/>
            <person name="Lang E."/>
            <person name="Gonzalez-Castillo A."/>
        </authorList>
    </citation>
    <scope>NUCLEOTIDE SEQUENCE [LARGE SCALE GENOMIC DNA]</scope>
    <source>
        <strain evidence="6 7">CAIM 600</strain>
    </source>
</reference>
<dbReference type="InterPro" id="IPR005119">
    <property type="entry name" value="LysR_subst-bd"/>
</dbReference>
<protein>
    <submittedName>
        <fullName evidence="6">LysR family transcriptional regulator</fullName>
    </submittedName>
</protein>
<dbReference type="InterPro" id="IPR050176">
    <property type="entry name" value="LTTR"/>
</dbReference>
<evidence type="ECO:0000313" key="6">
    <source>
        <dbReference type="EMBL" id="RXJ69467.1"/>
    </source>
</evidence>
<dbReference type="InterPro" id="IPR000847">
    <property type="entry name" value="LysR_HTH_N"/>
</dbReference>
<dbReference type="FunFam" id="1.10.10.10:FF:000001">
    <property type="entry name" value="LysR family transcriptional regulator"/>
    <property type="match status" value="1"/>
</dbReference>
<name>A0A4Q0YFW4_9GAMM</name>
<keyword evidence="7" id="KW-1185">Reference proteome</keyword>
<keyword evidence="2" id="KW-0805">Transcription regulation</keyword>
<dbReference type="RefSeq" id="WP_129124339.1">
    <property type="nucleotide sequence ID" value="NZ_PEIB01000055.1"/>
</dbReference>
<dbReference type="Gene3D" id="1.10.10.10">
    <property type="entry name" value="Winged helix-like DNA-binding domain superfamily/Winged helix DNA-binding domain"/>
    <property type="match status" value="1"/>
</dbReference>
<accession>A0A4Q0YFW4</accession>
<proteinExistence type="inferred from homology"/>
<comment type="similarity">
    <text evidence="1">Belongs to the LysR transcriptional regulatory family.</text>
</comment>
<keyword evidence="3" id="KW-0238">DNA-binding</keyword>
<dbReference type="Gene3D" id="3.40.190.10">
    <property type="entry name" value="Periplasmic binding protein-like II"/>
    <property type="match status" value="2"/>
</dbReference>
<dbReference type="SUPFAM" id="SSF46785">
    <property type="entry name" value="Winged helix' DNA-binding domain"/>
    <property type="match status" value="1"/>
</dbReference>
<dbReference type="EMBL" id="PEIB01000055">
    <property type="protein sequence ID" value="RXJ69467.1"/>
    <property type="molecule type" value="Genomic_DNA"/>
</dbReference>
<evidence type="ECO:0000256" key="1">
    <source>
        <dbReference type="ARBA" id="ARBA00009437"/>
    </source>
</evidence>
<organism evidence="6 7">
    <name type="scientific">Veronia nyctiphanis</name>
    <dbReference type="NCBI Taxonomy" id="1278244"/>
    <lineage>
        <taxon>Bacteria</taxon>
        <taxon>Pseudomonadati</taxon>
        <taxon>Pseudomonadota</taxon>
        <taxon>Gammaproteobacteria</taxon>
        <taxon>Vibrionales</taxon>
        <taxon>Vibrionaceae</taxon>
        <taxon>Veronia</taxon>
    </lineage>
</organism>
<dbReference type="OrthoDB" id="5723059at2"/>
<dbReference type="AlphaFoldDB" id="A0A4Q0YFW4"/>
<dbReference type="PROSITE" id="PS50931">
    <property type="entry name" value="HTH_LYSR"/>
    <property type="match status" value="1"/>
</dbReference>
<dbReference type="PRINTS" id="PR00039">
    <property type="entry name" value="HTHLYSR"/>
</dbReference>
<evidence type="ECO:0000313" key="7">
    <source>
        <dbReference type="Proteomes" id="UP000290287"/>
    </source>
</evidence>